<feature type="binding site" evidence="6">
    <location>
        <position position="60"/>
    </location>
    <ligand>
        <name>S-adenosyl-L-methionine</name>
        <dbReference type="ChEBI" id="CHEBI:59789"/>
    </ligand>
</feature>
<comment type="function">
    <text evidence="6">Specifically methylates the N7 position of a guanine in 16S rRNA.</text>
</comment>
<dbReference type="Pfam" id="PF02527">
    <property type="entry name" value="GidB"/>
    <property type="match status" value="1"/>
</dbReference>
<organism evidence="8 9">
    <name type="scientific">Nocardioides silvaticus</name>
    <dbReference type="NCBI Taxonomy" id="2201891"/>
    <lineage>
        <taxon>Bacteria</taxon>
        <taxon>Bacillati</taxon>
        <taxon>Actinomycetota</taxon>
        <taxon>Actinomycetes</taxon>
        <taxon>Propionibacteriales</taxon>
        <taxon>Nocardioidaceae</taxon>
        <taxon>Nocardioides</taxon>
    </lineage>
</organism>
<evidence type="ECO:0000313" key="9">
    <source>
        <dbReference type="Proteomes" id="UP000245507"/>
    </source>
</evidence>
<feature type="binding site" evidence="6">
    <location>
        <position position="126"/>
    </location>
    <ligand>
        <name>S-adenosyl-L-methionine</name>
        <dbReference type="ChEBI" id="CHEBI:59789"/>
    </ligand>
</feature>
<dbReference type="GO" id="GO:0005829">
    <property type="term" value="C:cytosol"/>
    <property type="evidence" value="ECO:0007669"/>
    <property type="project" value="TreeGrafter"/>
</dbReference>
<accession>A0A316TE31</accession>
<keyword evidence="4 6" id="KW-0808">Transferase</keyword>
<dbReference type="EMBL" id="QGDD01000005">
    <property type="protein sequence ID" value="PWN02713.1"/>
    <property type="molecule type" value="Genomic_DNA"/>
</dbReference>
<dbReference type="PANTHER" id="PTHR31760">
    <property type="entry name" value="S-ADENOSYL-L-METHIONINE-DEPENDENT METHYLTRANSFERASES SUPERFAMILY PROTEIN"/>
    <property type="match status" value="1"/>
</dbReference>
<proteinExistence type="inferred from homology"/>
<sequence length="234" mass="24863">MFPSDRLSLVERYAELLATDGVVRGLIGPREVPRLWDRHLVNCALLATALPRDARLADIGSGAGLPGLVVALARPDVRVTLVEPLLRRTTFLEEVAAGLGLDNVLVRRDRADAVHGDETYDVVTARAVAPLERLLGWCMPLVAPAGFLLAMKGDSAEEEIDSARSVLRELGCAAPTVEVLSAPPVAGSAAPGTTSAQTRVVRVTWADPARVSLPTSGGRGGGRSGKRRSPRRKR</sequence>
<dbReference type="PANTHER" id="PTHR31760:SF0">
    <property type="entry name" value="S-ADENOSYL-L-METHIONINE-DEPENDENT METHYLTRANSFERASES SUPERFAMILY PROTEIN"/>
    <property type="match status" value="1"/>
</dbReference>
<evidence type="ECO:0000256" key="5">
    <source>
        <dbReference type="ARBA" id="ARBA00022691"/>
    </source>
</evidence>
<keyword evidence="5 6" id="KW-0949">S-adenosyl-L-methionine</keyword>
<keyword evidence="2 6" id="KW-0698">rRNA processing</keyword>
<comment type="subcellular location">
    <subcellularLocation>
        <location evidence="6">Cytoplasm</location>
    </subcellularLocation>
</comment>
<keyword evidence="9" id="KW-1185">Reference proteome</keyword>
<evidence type="ECO:0000256" key="4">
    <source>
        <dbReference type="ARBA" id="ARBA00022679"/>
    </source>
</evidence>
<comment type="caution">
    <text evidence="6">Lacks conserved residue(s) required for the propagation of feature annotation.</text>
</comment>
<comment type="similarity">
    <text evidence="6">Belongs to the methyltransferase superfamily. RNA methyltransferase RsmG family.</text>
</comment>
<evidence type="ECO:0000256" key="2">
    <source>
        <dbReference type="ARBA" id="ARBA00022552"/>
    </source>
</evidence>
<comment type="caution">
    <text evidence="8">The sequence shown here is derived from an EMBL/GenBank/DDBJ whole genome shotgun (WGS) entry which is preliminary data.</text>
</comment>
<keyword evidence="1 6" id="KW-0963">Cytoplasm</keyword>
<evidence type="ECO:0000256" key="7">
    <source>
        <dbReference type="SAM" id="MobiDB-lite"/>
    </source>
</evidence>
<feature type="region of interest" description="Disordered" evidence="7">
    <location>
        <begin position="207"/>
        <end position="234"/>
    </location>
</feature>
<gene>
    <name evidence="6" type="primary">rsmG</name>
    <name evidence="8" type="ORF">DJ010_12565</name>
</gene>
<dbReference type="AlphaFoldDB" id="A0A316TE31"/>
<dbReference type="NCBIfam" id="TIGR00138">
    <property type="entry name" value="rsmG_gidB"/>
    <property type="match status" value="1"/>
</dbReference>
<evidence type="ECO:0000256" key="6">
    <source>
        <dbReference type="HAMAP-Rule" id="MF_00074"/>
    </source>
</evidence>
<reference evidence="8 9" key="1">
    <citation type="submission" date="2018-05" db="EMBL/GenBank/DDBJ databases">
        <title>Nocardioides silvaticus genome.</title>
        <authorList>
            <person name="Li C."/>
            <person name="Wang G."/>
        </authorList>
    </citation>
    <scope>NUCLEOTIDE SEQUENCE [LARGE SCALE GENOMIC DNA]</scope>
    <source>
        <strain evidence="8 9">CCTCC AB 2018079</strain>
    </source>
</reference>
<evidence type="ECO:0000256" key="1">
    <source>
        <dbReference type="ARBA" id="ARBA00022490"/>
    </source>
</evidence>
<dbReference type="SUPFAM" id="SSF53335">
    <property type="entry name" value="S-adenosyl-L-methionine-dependent methyltransferases"/>
    <property type="match status" value="1"/>
</dbReference>
<dbReference type="CDD" id="cd02440">
    <property type="entry name" value="AdoMet_MTases"/>
    <property type="match status" value="1"/>
</dbReference>
<dbReference type="OrthoDB" id="9808773at2"/>
<name>A0A316TE31_9ACTN</name>
<dbReference type="Proteomes" id="UP000245507">
    <property type="component" value="Unassembled WGS sequence"/>
</dbReference>
<evidence type="ECO:0000256" key="3">
    <source>
        <dbReference type="ARBA" id="ARBA00022603"/>
    </source>
</evidence>
<dbReference type="EC" id="2.1.1.-" evidence="6"/>
<dbReference type="InterPro" id="IPR003682">
    <property type="entry name" value="rRNA_ssu_MeTfrase_G"/>
</dbReference>
<dbReference type="GO" id="GO:0070043">
    <property type="term" value="F:rRNA (guanine-N7-)-methyltransferase activity"/>
    <property type="evidence" value="ECO:0007669"/>
    <property type="project" value="UniProtKB-UniRule"/>
</dbReference>
<evidence type="ECO:0000313" key="8">
    <source>
        <dbReference type="EMBL" id="PWN02713.1"/>
    </source>
</evidence>
<keyword evidence="3 6" id="KW-0489">Methyltransferase</keyword>
<dbReference type="Gene3D" id="3.40.50.150">
    <property type="entry name" value="Vaccinia Virus protein VP39"/>
    <property type="match status" value="1"/>
</dbReference>
<feature type="binding site" evidence="6">
    <location>
        <position position="65"/>
    </location>
    <ligand>
        <name>S-adenosyl-L-methionine</name>
        <dbReference type="ChEBI" id="CHEBI:59789"/>
    </ligand>
</feature>
<dbReference type="InterPro" id="IPR029063">
    <property type="entry name" value="SAM-dependent_MTases_sf"/>
</dbReference>
<dbReference type="HAMAP" id="MF_00074">
    <property type="entry name" value="16SrRNA_methyltr_G"/>
    <property type="match status" value="1"/>
</dbReference>
<protein>
    <recommendedName>
        <fullName evidence="6">Ribosomal RNA small subunit methyltransferase G</fullName>
        <ecNumber evidence="6">2.1.1.-</ecNumber>
    </recommendedName>
    <alternativeName>
        <fullName evidence="6">16S rRNA 7-methylguanosine methyltransferase</fullName>
        <shortName evidence="6">16S rRNA m7G methyltransferase</shortName>
    </alternativeName>
</protein>
<feature type="compositionally biased region" description="Basic residues" evidence="7">
    <location>
        <begin position="224"/>
        <end position="234"/>
    </location>
</feature>